<dbReference type="PRINTS" id="PR00092">
    <property type="entry name" value="TYROSINASE"/>
</dbReference>
<evidence type="ECO:0000256" key="6">
    <source>
        <dbReference type="ARBA" id="ARBA00023157"/>
    </source>
</evidence>
<keyword evidence="2 7" id="KW-0479">Metal-binding</keyword>
<dbReference type="InterPro" id="IPR050316">
    <property type="entry name" value="Tyrosinase/Hemocyanin"/>
</dbReference>
<comment type="caution">
    <text evidence="13">The sequence shown here is derived from an EMBL/GenBank/DDBJ whole genome shotgun (WGS) entry which is preliminary data.</text>
</comment>
<dbReference type="InterPro" id="IPR022739">
    <property type="entry name" value="Polyphenol_oxidase_cen"/>
</dbReference>
<feature type="binding site" evidence="7">
    <location>
        <position position="207"/>
    </location>
    <ligand>
        <name>Cu cation</name>
        <dbReference type="ChEBI" id="CHEBI:23378"/>
        <label>A</label>
    </ligand>
</feature>
<dbReference type="GO" id="GO:0046872">
    <property type="term" value="F:metal ion binding"/>
    <property type="evidence" value="ECO:0007669"/>
    <property type="project" value="UniProtKB-KW"/>
</dbReference>
<dbReference type="AlphaFoldDB" id="A0A7J9HNL0"/>
<dbReference type="InterPro" id="IPR016213">
    <property type="entry name" value="Polyphenol_oxidase"/>
</dbReference>
<evidence type="ECO:0000256" key="3">
    <source>
        <dbReference type="ARBA" id="ARBA00022784"/>
    </source>
</evidence>
<name>A0A7J9HNL0_9ROSI</name>
<keyword evidence="14" id="KW-1185">Reference proteome</keyword>
<dbReference type="OrthoDB" id="6132182at2759"/>
<dbReference type="PROSITE" id="PS00498">
    <property type="entry name" value="TYROSINASE_2"/>
    <property type="match status" value="1"/>
</dbReference>
<accession>A0A7J9HNL0</accession>
<keyword evidence="5 7" id="KW-0186">Copper</keyword>
<organism evidence="13 14">
    <name type="scientific">Gossypium harknessii</name>
    <dbReference type="NCBI Taxonomy" id="34285"/>
    <lineage>
        <taxon>Eukaryota</taxon>
        <taxon>Viridiplantae</taxon>
        <taxon>Streptophyta</taxon>
        <taxon>Embryophyta</taxon>
        <taxon>Tracheophyta</taxon>
        <taxon>Spermatophyta</taxon>
        <taxon>Magnoliopsida</taxon>
        <taxon>eudicotyledons</taxon>
        <taxon>Gunneridae</taxon>
        <taxon>Pentapetalae</taxon>
        <taxon>rosids</taxon>
        <taxon>malvids</taxon>
        <taxon>Malvales</taxon>
        <taxon>Malvaceae</taxon>
        <taxon>Malvoideae</taxon>
        <taxon>Gossypium</taxon>
    </lineage>
</organism>
<evidence type="ECO:0000256" key="4">
    <source>
        <dbReference type="ARBA" id="ARBA00023002"/>
    </source>
</evidence>
<feature type="domain" description="Tyrosinase copper-binding" evidence="12">
    <location>
        <begin position="363"/>
        <end position="374"/>
    </location>
</feature>
<feature type="compositionally biased region" description="Basic residues" evidence="10">
    <location>
        <begin position="441"/>
        <end position="454"/>
    </location>
</feature>
<gene>
    <name evidence="13" type="ORF">Gohar_003326</name>
</gene>
<dbReference type="PANTHER" id="PTHR11474:SF87">
    <property type="entry name" value="POLYPHENOL OXIDASE, CHLOROPLASTIC-LIKE"/>
    <property type="match status" value="1"/>
</dbReference>
<dbReference type="SUPFAM" id="SSF48056">
    <property type="entry name" value="Di-copper centre-containing domain"/>
    <property type="match status" value="1"/>
</dbReference>
<evidence type="ECO:0000256" key="8">
    <source>
        <dbReference type="PIRSR" id="PIRSR000290-2"/>
    </source>
</evidence>
<evidence type="ECO:0000256" key="7">
    <source>
        <dbReference type="PIRSR" id="PIRSR000290-1"/>
    </source>
</evidence>
<dbReference type="PANTHER" id="PTHR11474">
    <property type="entry name" value="TYROSINASE FAMILY MEMBER"/>
    <property type="match status" value="1"/>
</dbReference>
<dbReference type="Gene3D" id="1.10.1280.10">
    <property type="entry name" value="Di-copper center containing domain from catechol oxidase"/>
    <property type="match status" value="1"/>
</dbReference>
<evidence type="ECO:0000256" key="1">
    <source>
        <dbReference type="ARBA" id="ARBA00009928"/>
    </source>
</evidence>
<dbReference type="InterPro" id="IPR002227">
    <property type="entry name" value="Tyrosinase_Cu-bd"/>
</dbReference>
<reference evidence="13 14" key="1">
    <citation type="journal article" date="2019" name="Genome Biol. Evol.">
        <title>Insights into the evolution of the New World diploid cottons (Gossypium, subgenus Houzingenia) based on genome sequencing.</title>
        <authorList>
            <person name="Grover C.E."/>
            <person name="Arick M.A. 2nd"/>
            <person name="Thrash A."/>
            <person name="Conover J.L."/>
            <person name="Sanders W.S."/>
            <person name="Peterson D.G."/>
            <person name="Frelichowski J.E."/>
            <person name="Scheffler J.A."/>
            <person name="Scheffler B.E."/>
            <person name="Wendel J.F."/>
        </authorList>
    </citation>
    <scope>NUCLEOTIDE SEQUENCE [LARGE SCALE GENOMIC DNA]</scope>
    <source>
        <strain evidence="13">0</strain>
        <tissue evidence="13">Leaf</tissue>
    </source>
</reference>
<dbReference type="GO" id="GO:0004097">
    <property type="term" value="F:catechol oxidase activity"/>
    <property type="evidence" value="ECO:0007669"/>
    <property type="project" value="InterPro"/>
</dbReference>
<comment type="cofactor">
    <cofactor evidence="7">
        <name>Cu(2+)</name>
        <dbReference type="ChEBI" id="CHEBI:29036"/>
    </cofactor>
    <text evidence="7">Binds 2 copper ions per subunit.</text>
</comment>
<proteinExistence type="inferred from homology"/>
<dbReference type="PIRSF" id="PIRSF000290">
    <property type="entry name" value="PPO_plant"/>
    <property type="match status" value="1"/>
</dbReference>
<comment type="similarity">
    <text evidence="1">Belongs to the tyrosinase family.</text>
</comment>
<evidence type="ECO:0000256" key="2">
    <source>
        <dbReference type="ARBA" id="ARBA00022723"/>
    </source>
</evidence>
<dbReference type="PROSITE" id="PS00497">
    <property type="entry name" value="TYROSINASE_1"/>
    <property type="match status" value="1"/>
</dbReference>
<evidence type="ECO:0000256" key="5">
    <source>
        <dbReference type="ARBA" id="ARBA00023008"/>
    </source>
</evidence>
<keyword evidence="3" id="KW-0883">Thioether bond</keyword>
<evidence type="ECO:0000313" key="13">
    <source>
        <dbReference type="EMBL" id="MBA0811429.1"/>
    </source>
</evidence>
<feature type="cross-link" description="2'-(S-cysteinyl)-histidine (Cys-His)" evidence="9">
    <location>
        <begin position="190"/>
        <end position="207"/>
    </location>
</feature>
<dbReference type="Pfam" id="PF00264">
    <property type="entry name" value="Tyrosinase"/>
    <property type="match status" value="1"/>
</dbReference>
<feature type="binding site" evidence="7">
    <location>
        <position position="336"/>
    </location>
    <ligand>
        <name>Cu cation</name>
        <dbReference type="ChEBI" id="CHEBI:23378"/>
        <label>B</label>
    </ligand>
</feature>
<protein>
    <recommendedName>
        <fullName evidence="11 12">Tyrosinase copper-binding domain-containing protein</fullName>
    </recommendedName>
</protein>
<feature type="disulfide bond" evidence="8">
    <location>
        <begin position="125"/>
        <end position="187"/>
    </location>
</feature>
<dbReference type="Pfam" id="PF12142">
    <property type="entry name" value="PPO1_DWL"/>
    <property type="match status" value="1"/>
</dbReference>
<dbReference type="GO" id="GO:0046148">
    <property type="term" value="P:pigment biosynthetic process"/>
    <property type="evidence" value="ECO:0007669"/>
    <property type="project" value="InterPro"/>
</dbReference>
<dbReference type="InterPro" id="IPR008922">
    <property type="entry name" value="Di-copper_centre_dom_sf"/>
</dbReference>
<dbReference type="InterPro" id="IPR022740">
    <property type="entry name" value="Polyphenol_oxidase_C"/>
</dbReference>
<evidence type="ECO:0000256" key="9">
    <source>
        <dbReference type="PIRSR" id="PIRSR000290-3"/>
    </source>
</evidence>
<keyword evidence="4" id="KW-0560">Oxidoreductase</keyword>
<feature type="domain" description="Tyrosinase copper-binding" evidence="11">
    <location>
        <begin position="207"/>
        <end position="224"/>
    </location>
</feature>
<keyword evidence="6 8" id="KW-1015">Disulfide bond</keyword>
<evidence type="ECO:0000259" key="12">
    <source>
        <dbReference type="PROSITE" id="PS00498"/>
    </source>
</evidence>
<dbReference type="EMBL" id="JABFAD010000010">
    <property type="protein sequence ID" value="MBA0811429.1"/>
    <property type="molecule type" value="Genomic_DNA"/>
</dbReference>
<feature type="binding site" evidence="7">
    <location>
        <position position="340"/>
    </location>
    <ligand>
        <name>Cu cation</name>
        <dbReference type="ChEBI" id="CHEBI:23378"/>
        <label>B</label>
    </ligand>
</feature>
<feature type="region of interest" description="Disordered" evidence="10">
    <location>
        <begin position="439"/>
        <end position="459"/>
    </location>
</feature>
<feature type="binding site" evidence="7">
    <location>
        <position position="216"/>
    </location>
    <ligand>
        <name>Cu cation</name>
        <dbReference type="ChEBI" id="CHEBI:23378"/>
        <label>A</label>
    </ligand>
</feature>
<evidence type="ECO:0000313" key="14">
    <source>
        <dbReference type="Proteomes" id="UP000593560"/>
    </source>
</evidence>
<feature type="binding site" evidence="7">
    <location>
        <position position="370"/>
    </location>
    <ligand>
        <name>Cu cation</name>
        <dbReference type="ChEBI" id="CHEBI:23378"/>
        <label>B</label>
    </ligand>
</feature>
<dbReference type="Pfam" id="PF12143">
    <property type="entry name" value="PPO1_KFDV"/>
    <property type="match status" value="1"/>
</dbReference>
<sequence>MASTTNSPSTLLTLPSFSIQTSTFLPKTSQRSIFKKKKPFKFNSKRVVSCKASNGKQNDADTSFLNRFDRRDILLGLGGSLYGATSLVRDPFALAAPIAAPDLSHCAEATVRPTGGVQTTMGIDCCPPVSTTIIDFKPPSVCKIRYRQAAHSVDCRYLKKFEEALRLMRELDKDDPRSFMQQANVHCAYCNDAYPQTLFPSQPIQVHDSWLFFPFHRLYLYFFERILGKLINDPDFAIPYWNWDSPSGMSMPEIYVDCNSPLYDSKRDTSHLPPSLVNLYGSKDNDFSRERQIKCNLNLMYREMVRSKTPSLFFGKSYRAGCPPSPGQGSVEHGSHIAVHKWVGDKNQPYHEDMGNFYSAGRDPIFYAHHANVDRMWNIWKTLPGKKRRDIDDRDWLDSAFLFYDENKNLVRVKVRDCLDSRALGYDYQSVDIPWLGSKATPRRRGRAPRRRPPFGRAPGRAMAAEINNTIAFPIVLDKIVRFEVPRPKKSRTKIGKKDEEEEEEEEEEEVLVIENIQLDKDAPVKFDVCINDDDDEDDGKPVGPEDSEFVGSFTNLPHGHGQPGAKLTTTLTFSISDLLEELGIEGEDNIVVTLVPQEEVGLVSIGNVKIDYIRD</sequence>
<evidence type="ECO:0000259" key="11">
    <source>
        <dbReference type="PROSITE" id="PS00497"/>
    </source>
</evidence>
<dbReference type="Proteomes" id="UP000593560">
    <property type="component" value="Unassembled WGS sequence"/>
</dbReference>
<feature type="binding site" evidence="7">
    <location>
        <position position="186"/>
    </location>
    <ligand>
        <name>Cu cation</name>
        <dbReference type="ChEBI" id="CHEBI:23378"/>
        <label>A</label>
    </ligand>
</feature>
<evidence type="ECO:0000256" key="10">
    <source>
        <dbReference type="SAM" id="MobiDB-lite"/>
    </source>
</evidence>
<feature type="disulfide bond" evidence="8">
    <location>
        <begin position="106"/>
        <end position="126"/>
    </location>
</feature>